<sequence>MNTSSISKAQQGLLSLPAWLMSDVSTNYVRFCVH</sequence>
<dbReference type="AlphaFoldDB" id="A0A0E9PNJ2"/>
<dbReference type="EMBL" id="GBXM01102740">
    <property type="protein sequence ID" value="JAH05837.1"/>
    <property type="molecule type" value="Transcribed_RNA"/>
</dbReference>
<protein>
    <submittedName>
        <fullName evidence="1">Uncharacterized protein</fullName>
    </submittedName>
</protein>
<dbReference type="EMBL" id="GBXM01086645">
    <property type="protein sequence ID" value="JAH21932.1"/>
    <property type="molecule type" value="Transcribed_RNA"/>
</dbReference>
<proteinExistence type="predicted"/>
<name>A0A0E9PNJ2_ANGAN</name>
<organism evidence="1">
    <name type="scientific">Anguilla anguilla</name>
    <name type="common">European freshwater eel</name>
    <name type="synonym">Muraena anguilla</name>
    <dbReference type="NCBI Taxonomy" id="7936"/>
    <lineage>
        <taxon>Eukaryota</taxon>
        <taxon>Metazoa</taxon>
        <taxon>Chordata</taxon>
        <taxon>Craniata</taxon>
        <taxon>Vertebrata</taxon>
        <taxon>Euteleostomi</taxon>
        <taxon>Actinopterygii</taxon>
        <taxon>Neopterygii</taxon>
        <taxon>Teleostei</taxon>
        <taxon>Anguilliformes</taxon>
        <taxon>Anguillidae</taxon>
        <taxon>Anguilla</taxon>
    </lineage>
</organism>
<accession>A0A0E9PNJ2</accession>
<reference evidence="1" key="2">
    <citation type="journal article" date="2015" name="Fish Shellfish Immunol.">
        <title>Early steps in the European eel (Anguilla anguilla)-Vibrio vulnificus interaction in the gills: Role of the RtxA13 toxin.</title>
        <authorList>
            <person name="Callol A."/>
            <person name="Pajuelo D."/>
            <person name="Ebbesson L."/>
            <person name="Teles M."/>
            <person name="MacKenzie S."/>
            <person name="Amaro C."/>
        </authorList>
    </citation>
    <scope>NUCLEOTIDE SEQUENCE</scope>
</reference>
<evidence type="ECO:0000313" key="1">
    <source>
        <dbReference type="EMBL" id="JAH05837.1"/>
    </source>
</evidence>
<reference evidence="1" key="1">
    <citation type="submission" date="2014-11" db="EMBL/GenBank/DDBJ databases">
        <authorList>
            <person name="Amaro Gonzalez C."/>
        </authorList>
    </citation>
    <scope>NUCLEOTIDE SEQUENCE</scope>
</reference>